<feature type="transmembrane region" description="Helical" evidence="2">
    <location>
        <begin position="139"/>
        <end position="162"/>
    </location>
</feature>
<dbReference type="AlphaFoldDB" id="A0A0M9A6Y0"/>
<dbReference type="STRING" id="166423.A0A0M9A6Y0"/>
<feature type="compositionally biased region" description="Basic and acidic residues" evidence="1">
    <location>
        <begin position="202"/>
        <end position="211"/>
    </location>
</feature>
<evidence type="ECO:0008006" key="5">
    <source>
        <dbReference type="Google" id="ProtNLM"/>
    </source>
</evidence>
<accession>A0A0M9A6Y0</accession>
<dbReference type="OrthoDB" id="8067855at2759"/>
<feature type="compositionally biased region" description="Polar residues" evidence="1">
    <location>
        <begin position="212"/>
        <end position="222"/>
    </location>
</feature>
<evidence type="ECO:0000313" key="4">
    <source>
        <dbReference type="Proteomes" id="UP000053105"/>
    </source>
</evidence>
<keyword evidence="2" id="KW-0472">Membrane</keyword>
<reference evidence="3 4" key="1">
    <citation type="submission" date="2015-07" db="EMBL/GenBank/DDBJ databases">
        <title>The genome of Melipona quadrifasciata.</title>
        <authorList>
            <person name="Pan H."/>
            <person name="Kapheim K."/>
        </authorList>
    </citation>
    <scope>NUCLEOTIDE SEQUENCE [LARGE SCALE GENOMIC DNA]</scope>
    <source>
        <strain evidence="3">0111107301</strain>
        <tissue evidence="3">Whole body</tissue>
    </source>
</reference>
<feature type="compositionally biased region" description="Basic residues" evidence="1">
    <location>
        <begin position="478"/>
        <end position="494"/>
    </location>
</feature>
<evidence type="ECO:0000256" key="2">
    <source>
        <dbReference type="SAM" id="Phobius"/>
    </source>
</evidence>
<keyword evidence="2" id="KW-0812">Transmembrane</keyword>
<gene>
    <name evidence="3" type="ORF">WN51_09361</name>
</gene>
<feature type="region of interest" description="Disordered" evidence="1">
    <location>
        <begin position="455"/>
        <end position="565"/>
    </location>
</feature>
<keyword evidence="4" id="KW-1185">Reference proteome</keyword>
<feature type="non-terminal residue" evidence="3">
    <location>
        <position position="1"/>
    </location>
</feature>
<sequence>SPGRAAGAKTRVEGAFHGGEIRRSVSYGRACVPLHLTEVTVVSTSTPSTNTVHPSVNDMDWFAGVAEEELLYYTGVGNDVDSLWAVIGSFVPPPPRPPYLPEEAVTTDGLTTCDLCSWAWRNDRHSFSLDGTLEAPGELGWVLTLVIVSLVSAGIGAVVMNARTKVALSFKKFQKRSGYTGEVYTFSHVSGDPFDAMAREEEPEPAKERQTEPCTTYPRSLTNTHGCQEIESNRSNLVDREENICPPLSRHRTAPHDFHALGRWANASVGQLIFEPSNPVNHAASCCSVGVEDSNVQETGGPGSGGGAGGGVAVIPDRPPLELDKLPPYHDVAPSPGHNVWSWLGSRRGGGTPGVVTTPLSLPQHRRAMNLPVENHYTHMQTDEALYAELDSQAASYASDLQLQMRGSSTYGTTSGGQDDEYHELDAARLHRHYGGSSGDGSLQRDTLRTRHSKRLQEPDYEMYENGPSTPVPPGQMQHHHHHHHHHNHHHHHQDLRIGSRNGDHPSYQNTAYTGSDAEPDGPTLSSAPSSAYYSDLSSNSANQQMPAAAAASSGSNTNLHLNSQGLETPQYRLAAINESSVPSDYI</sequence>
<keyword evidence="2" id="KW-1133">Transmembrane helix</keyword>
<feature type="compositionally biased region" description="Low complexity" evidence="1">
    <location>
        <begin position="525"/>
        <end position="559"/>
    </location>
</feature>
<evidence type="ECO:0000256" key="1">
    <source>
        <dbReference type="SAM" id="MobiDB-lite"/>
    </source>
</evidence>
<proteinExistence type="predicted"/>
<protein>
    <recommendedName>
        <fullName evidence="5">TSC22 domain family protein 1</fullName>
    </recommendedName>
</protein>
<feature type="compositionally biased region" description="Basic and acidic residues" evidence="1">
    <location>
        <begin position="495"/>
        <end position="504"/>
    </location>
</feature>
<name>A0A0M9A6Y0_9HYME</name>
<organism evidence="3 4">
    <name type="scientific">Melipona quadrifasciata</name>
    <dbReference type="NCBI Taxonomy" id="166423"/>
    <lineage>
        <taxon>Eukaryota</taxon>
        <taxon>Metazoa</taxon>
        <taxon>Ecdysozoa</taxon>
        <taxon>Arthropoda</taxon>
        <taxon>Hexapoda</taxon>
        <taxon>Insecta</taxon>
        <taxon>Pterygota</taxon>
        <taxon>Neoptera</taxon>
        <taxon>Endopterygota</taxon>
        <taxon>Hymenoptera</taxon>
        <taxon>Apocrita</taxon>
        <taxon>Aculeata</taxon>
        <taxon>Apoidea</taxon>
        <taxon>Anthophila</taxon>
        <taxon>Apidae</taxon>
        <taxon>Melipona</taxon>
    </lineage>
</organism>
<dbReference type="Proteomes" id="UP000053105">
    <property type="component" value="Unassembled WGS sequence"/>
</dbReference>
<evidence type="ECO:0000313" key="3">
    <source>
        <dbReference type="EMBL" id="KOX77696.1"/>
    </source>
</evidence>
<dbReference type="EMBL" id="KQ435729">
    <property type="protein sequence ID" value="KOX77696.1"/>
    <property type="molecule type" value="Genomic_DNA"/>
</dbReference>
<feature type="region of interest" description="Disordered" evidence="1">
    <location>
        <begin position="202"/>
        <end position="222"/>
    </location>
</feature>